<accession>A0ABP6RG73</accession>
<dbReference type="PANTHER" id="PTHR43162">
    <property type="match status" value="1"/>
</dbReference>
<feature type="compositionally biased region" description="Polar residues" evidence="1">
    <location>
        <begin position="113"/>
        <end position="123"/>
    </location>
</feature>
<dbReference type="Gene3D" id="3.40.50.720">
    <property type="entry name" value="NAD(P)-binding Rossmann-like Domain"/>
    <property type="match status" value="1"/>
</dbReference>
<protein>
    <recommendedName>
        <fullName evidence="4">NmrA-like domain-containing protein</fullName>
    </recommendedName>
</protein>
<dbReference type="EMBL" id="BAAAYK010000004">
    <property type="protein sequence ID" value="GAA3352424.1"/>
    <property type="molecule type" value="Genomic_DNA"/>
</dbReference>
<reference evidence="3" key="1">
    <citation type="journal article" date="2019" name="Int. J. Syst. Evol. Microbiol.">
        <title>The Global Catalogue of Microorganisms (GCM) 10K type strain sequencing project: providing services to taxonomists for standard genome sequencing and annotation.</title>
        <authorList>
            <consortium name="The Broad Institute Genomics Platform"/>
            <consortium name="The Broad Institute Genome Sequencing Center for Infectious Disease"/>
            <person name="Wu L."/>
            <person name="Ma J."/>
        </authorList>
    </citation>
    <scope>NUCLEOTIDE SEQUENCE [LARGE SCALE GENOMIC DNA]</scope>
    <source>
        <strain evidence="3">JCM 9687</strain>
    </source>
</reference>
<proteinExistence type="predicted"/>
<evidence type="ECO:0000313" key="2">
    <source>
        <dbReference type="EMBL" id="GAA3352424.1"/>
    </source>
</evidence>
<evidence type="ECO:0000313" key="3">
    <source>
        <dbReference type="Proteomes" id="UP001500483"/>
    </source>
</evidence>
<dbReference type="Proteomes" id="UP001500483">
    <property type="component" value="Unassembled WGS sequence"/>
</dbReference>
<feature type="region of interest" description="Disordered" evidence="1">
    <location>
        <begin position="105"/>
        <end position="142"/>
    </location>
</feature>
<evidence type="ECO:0008006" key="4">
    <source>
        <dbReference type="Google" id="ProtNLM"/>
    </source>
</evidence>
<keyword evidence="3" id="KW-1185">Reference proteome</keyword>
<dbReference type="InterPro" id="IPR051604">
    <property type="entry name" value="Ergot_Alk_Oxidoreductase"/>
</dbReference>
<dbReference type="SUPFAM" id="SSF51735">
    <property type="entry name" value="NAD(P)-binding Rossmann-fold domains"/>
    <property type="match status" value="1"/>
</dbReference>
<comment type="caution">
    <text evidence="2">The sequence shown here is derived from an EMBL/GenBank/DDBJ whole genome shotgun (WGS) entry which is preliminary data.</text>
</comment>
<dbReference type="InterPro" id="IPR036291">
    <property type="entry name" value="NAD(P)-bd_dom_sf"/>
</dbReference>
<evidence type="ECO:0000256" key="1">
    <source>
        <dbReference type="SAM" id="MobiDB-lite"/>
    </source>
</evidence>
<dbReference type="RefSeq" id="WP_344923740.1">
    <property type="nucleotide sequence ID" value="NZ_BAAAYK010000004.1"/>
</dbReference>
<name>A0ABP6RG73_9PSEU</name>
<dbReference type="PANTHER" id="PTHR43162:SF1">
    <property type="entry name" value="PRESTALK A DIFFERENTIATION PROTEIN A"/>
    <property type="match status" value="1"/>
</dbReference>
<organism evidence="2 3">
    <name type="scientific">Saccharopolyspora gregorii</name>
    <dbReference type="NCBI Taxonomy" id="33914"/>
    <lineage>
        <taxon>Bacteria</taxon>
        <taxon>Bacillati</taxon>
        <taxon>Actinomycetota</taxon>
        <taxon>Actinomycetes</taxon>
        <taxon>Pseudonocardiales</taxon>
        <taxon>Pseudonocardiaceae</taxon>
        <taxon>Saccharopolyspora</taxon>
    </lineage>
</organism>
<gene>
    <name evidence="2" type="ORF">GCM10020366_02010</name>
</gene>
<dbReference type="Gene3D" id="3.90.25.10">
    <property type="entry name" value="UDP-galactose 4-epimerase, domain 1"/>
    <property type="match status" value="1"/>
</dbReference>
<sequence>MRFDWAEPSTFAPALDGVRAVYLVPPPAELEPMRFAAPFFAAARAAGVRRVVLLGSLIVLPDAPGVAELVAAVRSMPEPVVLRPSGFMQNLLGDHPLAVGCGSAASWSARPGTASSAGSTPRTSPRWRPGRSPIPRCPASTC</sequence>